<evidence type="ECO:0000256" key="1">
    <source>
        <dbReference type="SAM" id="MobiDB-lite"/>
    </source>
</evidence>
<dbReference type="Proteomes" id="UP000070121">
    <property type="component" value="Unassembled WGS sequence"/>
</dbReference>
<reference evidence="2 3" key="1">
    <citation type="submission" date="2014-02" db="EMBL/GenBank/DDBJ databases">
        <title>The genome sequence of Colletotrichum salicis CBS 607.94.</title>
        <authorList>
            <person name="Baroncelli R."/>
            <person name="Thon M.R."/>
        </authorList>
    </citation>
    <scope>NUCLEOTIDE SEQUENCE [LARGE SCALE GENOMIC DNA]</scope>
    <source>
        <strain evidence="2 3">CBS 607.94</strain>
    </source>
</reference>
<keyword evidence="3" id="KW-1185">Reference proteome</keyword>
<comment type="caution">
    <text evidence="2">The sequence shown here is derived from an EMBL/GenBank/DDBJ whole genome shotgun (WGS) entry which is preliminary data.</text>
</comment>
<organism evidence="2 3">
    <name type="scientific">Colletotrichum salicis</name>
    <dbReference type="NCBI Taxonomy" id="1209931"/>
    <lineage>
        <taxon>Eukaryota</taxon>
        <taxon>Fungi</taxon>
        <taxon>Dikarya</taxon>
        <taxon>Ascomycota</taxon>
        <taxon>Pezizomycotina</taxon>
        <taxon>Sordariomycetes</taxon>
        <taxon>Hypocreomycetidae</taxon>
        <taxon>Glomerellales</taxon>
        <taxon>Glomerellaceae</taxon>
        <taxon>Colletotrichum</taxon>
        <taxon>Colletotrichum acutatum species complex</taxon>
    </lineage>
</organism>
<proteinExistence type="predicted"/>
<dbReference type="AlphaFoldDB" id="A0A135TD18"/>
<evidence type="ECO:0000313" key="3">
    <source>
        <dbReference type="Proteomes" id="UP000070121"/>
    </source>
</evidence>
<evidence type="ECO:0000313" key="2">
    <source>
        <dbReference type="EMBL" id="KXH46052.1"/>
    </source>
</evidence>
<name>A0A135TD18_9PEZI</name>
<accession>A0A135TD18</accession>
<dbReference type="EMBL" id="JFFI01002021">
    <property type="protein sequence ID" value="KXH46052.1"/>
    <property type="molecule type" value="Genomic_DNA"/>
</dbReference>
<gene>
    <name evidence="2" type="ORF">CSAL01_04270</name>
</gene>
<feature type="region of interest" description="Disordered" evidence="1">
    <location>
        <begin position="1"/>
        <end position="20"/>
    </location>
</feature>
<protein>
    <submittedName>
        <fullName evidence="2">Uncharacterized protein</fullName>
    </submittedName>
</protein>
<sequence length="158" mass="17561">MADGSSVPAPASRPHGPRSRGADVFIKANINWAIKDLGFSLCDARGANFTSDIKFEWTHGYYPSFSMGECAKCWDRDEPRRMCLVNIHLIVYWTRNELLYSLKNNLGGHDEASLAEARTIVRWPSNSTDVAAQLPYVIDKTPDNANALLTSVKLCADI</sequence>
<dbReference type="OrthoDB" id="4790051at2759"/>